<keyword evidence="1" id="KW-0202">Cytokine</keyword>
<evidence type="ECO:0000313" key="5">
    <source>
        <dbReference type="EMBL" id="KAK9974467.1"/>
    </source>
</evidence>
<dbReference type="AlphaFoldDB" id="A0AAW2APA7"/>
<dbReference type="Proteomes" id="UP001479290">
    <property type="component" value="Unassembled WGS sequence"/>
</dbReference>
<gene>
    <name evidence="5" type="ORF">ABG768_022560</name>
</gene>
<evidence type="ECO:0000259" key="4">
    <source>
        <dbReference type="SMART" id="SM00199"/>
    </source>
</evidence>
<dbReference type="GO" id="GO:0005615">
    <property type="term" value="C:extracellular space"/>
    <property type="evidence" value="ECO:0007669"/>
    <property type="project" value="UniProtKB-KW"/>
</dbReference>
<accession>A0AAW2APA7</accession>
<keyword evidence="6" id="KW-1185">Reference proteome</keyword>
<evidence type="ECO:0000256" key="1">
    <source>
        <dbReference type="ARBA" id="ARBA00022514"/>
    </source>
</evidence>
<dbReference type="SUPFAM" id="SSF54117">
    <property type="entry name" value="Interleukin 8-like chemokines"/>
    <property type="match status" value="1"/>
</dbReference>
<organism evidence="5 6">
    <name type="scientific">Culter alburnus</name>
    <name type="common">Topmouth culter</name>
    <dbReference type="NCBI Taxonomy" id="194366"/>
    <lineage>
        <taxon>Eukaryota</taxon>
        <taxon>Metazoa</taxon>
        <taxon>Chordata</taxon>
        <taxon>Craniata</taxon>
        <taxon>Vertebrata</taxon>
        <taxon>Euteleostomi</taxon>
        <taxon>Actinopterygii</taxon>
        <taxon>Neopterygii</taxon>
        <taxon>Teleostei</taxon>
        <taxon>Ostariophysi</taxon>
        <taxon>Cypriniformes</taxon>
        <taxon>Xenocyprididae</taxon>
        <taxon>Xenocypridinae</taxon>
        <taxon>Culter</taxon>
    </lineage>
</organism>
<feature type="region of interest" description="Disordered" evidence="2">
    <location>
        <begin position="90"/>
        <end position="123"/>
    </location>
</feature>
<evidence type="ECO:0000256" key="2">
    <source>
        <dbReference type="SAM" id="MobiDB-lite"/>
    </source>
</evidence>
<comment type="caution">
    <text evidence="5">The sequence shown here is derived from an EMBL/GenBank/DDBJ whole genome shotgun (WGS) entry which is preliminary data.</text>
</comment>
<sequence length="123" mass="13519">MNQAVLTLLCAVLFGVSLVHSAGHGAGISQRCLCRGRMLKAVKPRYILAVELFPPSASCSKTEIILTLTGKGKGKGRGKRLKVCLDPYEKQGRRLLKSKGIQNKKQKNRGRKGRNKKSDDKDD</sequence>
<keyword evidence="3" id="KW-0732">Signal</keyword>
<dbReference type="EMBL" id="JAWDJR010000005">
    <property type="protein sequence ID" value="KAK9974467.1"/>
    <property type="molecule type" value="Genomic_DNA"/>
</dbReference>
<name>A0AAW2APA7_CULAL</name>
<feature type="domain" description="Chemokine interleukin-8-like" evidence="4">
    <location>
        <begin position="29"/>
        <end position="99"/>
    </location>
</feature>
<evidence type="ECO:0000313" key="6">
    <source>
        <dbReference type="Proteomes" id="UP001479290"/>
    </source>
</evidence>
<reference evidence="5 6" key="1">
    <citation type="submission" date="2024-05" db="EMBL/GenBank/DDBJ databases">
        <title>A high-quality chromosomal-level genome assembly of Topmouth culter (Culter alburnus).</title>
        <authorList>
            <person name="Zhao H."/>
        </authorList>
    </citation>
    <scope>NUCLEOTIDE SEQUENCE [LARGE SCALE GENOMIC DNA]</scope>
    <source>
        <strain evidence="5">CATC2023</strain>
        <tissue evidence="5">Muscle</tissue>
    </source>
</reference>
<dbReference type="GO" id="GO:0006955">
    <property type="term" value="P:immune response"/>
    <property type="evidence" value="ECO:0007669"/>
    <property type="project" value="InterPro"/>
</dbReference>
<dbReference type="Gene3D" id="2.40.50.40">
    <property type="match status" value="1"/>
</dbReference>
<protein>
    <recommendedName>
        <fullName evidence="4">Chemokine interleukin-8-like domain-containing protein</fullName>
    </recommendedName>
</protein>
<dbReference type="InterPro" id="IPR001811">
    <property type="entry name" value="Chemokine_IL8-like_dom"/>
</dbReference>
<evidence type="ECO:0000256" key="3">
    <source>
        <dbReference type="SAM" id="SignalP"/>
    </source>
</evidence>
<dbReference type="GO" id="GO:0008009">
    <property type="term" value="F:chemokine activity"/>
    <property type="evidence" value="ECO:0007669"/>
    <property type="project" value="InterPro"/>
</dbReference>
<dbReference type="InterPro" id="IPR036048">
    <property type="entry name" value="Interleukin_8-like_sf"/>
</dbReference>
<proteinExistence type="predicted"/>
<feature type="chain" id="PRO_5043542346" description="Chemokine interleukin-8-like domain-containing protein" evidence="3">
    <location>
        <begin position="22"/>
        <end position="123"/>
    </location>
</feature>
<feature type="signal peptide" evidence="3">
    <location>
        <begin position="1"/>
        <end position="21"/>
    </location>
</feature>
<dbReference type="SMART" id="SM00199">
    <property type="entry name" value="SCY"/>
    <property type="match status" value="1"/>
</dbReference>
<dbReference type="Pfam" id="PF00048">
    <property type="entry name" value="IL8"/>
    <property type="match status" value="1"/>
</dbReference>
<feature type="compositionally biased region" description="Basic residues" evidence="2">
    <location>
        <begin position="93"/>
        <end position="115"/>
    </location>
</feature>